<gene>
    <name evidence="3" type="ORF">CROQUDRAFT_135389</name>
</gene>
<feature type="compositionally biased region" description="Polar residues" evidence="1">
    <location>
        <begin position="277"/>
        <end position="310"/>
    </location>
</feature>
<comment type="caution">
    <text evidence="3">The sequence shown here is derived from an EMBL/GenBank/DDBJ whole genome shotgun (WGS) entry which is preliminary data.</text>
</comment>
<protein>
    <recommendedName>
        <fullName evidence="2">Transcription regulator Rua1 C-terminal domain-containing protein</fullName>
    </recommendedName>
</protein>
<dbReference type="PANTHER" id="PTHR28125:SF2">
    <property type="entry name" value="MEIOTIC EXPRESSION UP-REGULATED PROTEIN 26"/>
    <property type="match status" value="1"/>
</dbReference>
<feature type="compositionally biased region" description="Basic and acidic residues" evidence="1">
    <location>
        <begin position="426"/>
        <end position="441"/>
    </location>
</feature>
<accession>A0A9P6NA13</accession>
<feature type="compositionally biased region" description="Low complexity" evidence="1">
    <location>
        <begin position="969"/>
        <end position="1001"/>
    </location>
</feature>
<feature type="region of interest" description="Disordered" evidence="1">
    <location>
        <begin position="277"/>
        <end position="441"/>
    </location>
</feature>
<feature type="compositionally biased region" description="Basic and acidic residues" evidence="1">
    <location>
        <begin position="508"/>
        <end position="520"/>
    </location>
</feature>
<feature type="compositionally biased region" description="Polar residues" evidence="1">
    <location>
        <begin position="132"/>
        <end position="146"/>
    </location>
</feature>
<feature type="compositionally biased region" description="Polar residues" evidence="1">
    <location>
        <begin position="27"/>
        <end position="50"/>
    </location>
</feature>
<proteinExistence type="predicted"/>
<feature type="domain" description="Transcription regulator Rua1 C-terminal" evidence="2">
    <location>
        <begin position="728"/>
        <end position="850"/>
    </location>
</feature>
<feature type="region of interest" description="Disordered" evidence="1">
    <location>
        <begin position="453"/>
        <end position="520"/>
    </location>
</feature>
<reference evidence="3" key="1">
    <citation type="submission" date="2013-11" db="EMBL/GenBank/DDBJ databases">
        <title>Genome sequence of the fusiform rust pathogen reveals effectors for host alternation and coevolution with pine.</title>
        <authorList>
            <consortium name="DOE Joint Genome Institute"/>
            <person name="Smith K."/>
            <person name="Pendleton A."/>
            <person name="Kubisiak T."/>
            <person name="Anderson C."/>
            <person name="Salamov A."/>
            <person name="Aerts A."/>
            <person name="Riley R."/>
            <person name="Clum A."/>
            <person name="Lindquist E."/>
            <person name="Ence D."/>
            <person name="Campbell M."/>
            <person name="Kronenberg Z."/>
            <person name="Feau N."/>
            <person name="Dhillon B."/>
            <person name="Hamelin R."/>
            <person name="Burleigh J."/>
            <person name="Smith J."/>
            <person name="Yandell M."/>
            <person name="Nelson C."/>
            <person name="Grigoriev I."/>
            <person name="Davis J."/>
        </authorList>
    </citation>
    <scope>NUCLEOTIDE SEQUENCE</scope>
    <source>
        <strain evidence="3">G11</strain>
    </source>
</reference>
<feature type="compositionally biased region" description="Low complexity" evidence="1">
    <location>
        <begin position="880"/>
        <end position="896"/>
    </location>
</feature>
<feature type="compositionally biased region" description="Basic and acidic residues" evidence="1">
    <location>
        <begin position="397"/>
        <end position="408"/>
    </location>
</feature>
<sequence>MPTHAHVGPATRLQCLSANERLPPSPTHLSYVSGPTRSSSRSACTSNNIAPLTGGGDDGISTYNDARADNIRSSFGASIHDHRQFPPGHSFVTEDPADHDRFQYSNGTYDLYPQDQSTSSNSTLSSNTLSSILHQHPSQSRPNFPSSGRFDSPIGSQSQHPNESSSVPCSPNTFFASHKAHRSFKGVVEKFHQKTDLDQVTTVSNDPTDWSHWNPGTKESSNDQAVNPQLISQESSGHRTHARQSQPEVAQEMPAPYITRSQVHRLAEARQDSTLNLSTTSSPFHHQPQSNTRISTRAQSKTRSSPCQSNLEDHTNRHSNQQLNDKSGSNHSGKAYLDNYSSSGPARNNDGLPSNSHHLLNSPENKSYRIPPSTGATHNRRSEVQGGKSGPNFGSASDHRPTTQDGHKNSSNVRRSAVTPNKQKSNHRDLNTSEETPDHPDDAASLLLALSRSEEPKHGMALRRGRGSSAPRVELLDLQPLPTQQKTSREKSAGPPTPSGRRYRTRSQIHDEVQQHESQDRYYPAPFQASLQAVSHPIYATRARGSQTHSQQLGHGLPSLVAQADHGPHVSVSGSTAASTCTTSSSMVETHGVVNHQHGPFMMRTSSIQTRNRPRVSDCSTTPSMMTVRTMTSNSTTITGLTDDDAKSSFSISTQATSLTSPTGKFTSKRTFPPEVPIDPNFPRLYRSFHVSSGFGEKEPIRIKAELNGIKIIKEPLNSHYNIPAHGHLDLYTPRFVKGVGNEKVGLCCICSETKERGGEDLNLWLKMKVSSYSYHLGFFHGINNADGLPFSPPIQIRLSKRGQVAANEKSELKEGRCHQCNKWIPMEGVKLQEVKVPELFWWKHAKSCHKSRILGECHVHVEDDLYDLVTGLQMKSKPPHSSSSTSSNIQPSSAPHSSGSNRIHPSVAAQRASAGRVYKRKASTSSLNQQQNQKSQQEYSPYNNSVGLTPSSSLLIHHHHHQPPQSPTPQVSYHQQHQQQDLNSTTNITTNSNQNNNNNNLPPPRKTRRSNAWKPTQESEG</sequence>
<dbReference type="AlphaFoldDB" id="A0A9P6NA13"/>
<feature type="compositionally biased region" description="Polar residues" evidence="1">
    <location>
        <begin position="409"/>
        <end position="423"/>
    </location>
</feature>
<feature type="compositionally biased region" description="Low complexity" evidence="1">
    <location>
        <begin position="924"/>
        <end position="938"/>
    </location>
</feature>
<feature type="compositionally biased region" description="Polar residues" evidence="1">
    <location>
        <begin position="217"/>
        <end position="235"/>
    </location>
</feature>
<dbReference type="PANTHER" id="PTHR28125">
    <property type="entry name" value="MEIOTIC EXPRESSION UP-REGULATED PROTEIN 26"/>
    <property type="match status" value="1"/>
</dbReference>
<feature type="region of interest" description="Disordered" evidence="1">
    <location>
        <begin position="198"/>
        <end position="255"/>
    </location>
</feature>
<dbReference type="Pfam" id="PF14616">
    <property type="entry name" value="Rua1_C"/>
    <property type="match status" value="1"/>
</dbReference>
<evidence type="ECO:0000313" key="3">
    <source>
        <dbReference type="EMBL" id="KAG0142740.1"/>
    </source>
</evidence>
<feature type="region of interest" description="Disordered" evidence="1">
    <location>
        <begin position="875"/>
        <end position="1022"/>
    </location>
</feature>
<organism evidence="3 4">
    <name type="scientific">Cronartium quercuum f. sp. fusiforme G11</name>
    <dbReference type="NCBI Taxonomy" id="708437"/>
    <lineage>
        <taxon>Eukaryota</taxon>
        <taxon>Fungi</taxon>
        <taxon>Dikarya</taxon>
        <taxon>Basidiomycota</taxon>
        <taxon>Pucciniomycotina</taxon>
        <taxon>Pucciniomycetes</taxon>
        <taxon>Pucciniales</taxon>
        <taxon>Coleosporiaceae</taxon>
        <taxon>Cronartium</taxon>
    </lineage>
</organism>
<feature type="compositionally biased region" description="Polar residues" evidence="1">
    <location>
        <begin position="198"/>
        <end position="208"/>
    </location>
</feature>
<feature type="compositionally biased region" description="Polar residues" evidence="1">
    <location>
        <begin position="339"/>
        <end position="365"/>
    </location>
</feature>
<evidence type="ECO:0000313" key="4">
    <source>
        <dbReference type="Proteomes" id="UP000886653"/>
    </source>
</evidence>
<evidence type="ECO:0000259" key="2">
    <source>
        <dbReference type="Pfam" id="PF14616"/>
    </source>
</evidence>
<dbReference type="Proteomes" id="UP000886653">
    <property type="component" value="Unassembled WGS sequence"/>
</dbReference>
<keyword evidence="4" id="KW-1185">Reference proteome</keyword>
<dbReference type="EMBL" id="MU167339">
    <property type="protein sequence ID" value="KAG0142740.1"/>
    <property type="molecule type" value="Genomic_DNA"/>
</dbReference>
<feature type="compositionally biased region" description="Low complexity" evidence="1">
    <location>
        <begin position="117"/>
        <end position="131"/>
    </location>
</feature>
<feature type="compositionally biased region" description="Polar residues" evidence="1">
    <location>
        <begin position="939"/>
        <end position="948"/>
    </location>
</feature>
<evidence type="ECO:0000256" key="1">
    <source>
        <dbReference type="SAM" id="MobiDB-lite"/>
    </source>
</evidence>
<dbReference type="OrthoDB" id="5595379at2759"/>
<dbReference type="InterPro" id="IPR028012">
    <property type="entry name" value="Rua1_C"/>
</dbReference>
<name>A0A9P6NA13_9BASI</name>
<feature type="compositionally biased region" description="Polar residues" evidence="1">
    <location>
        <begin position="318"/>
        <end position="332"/>
    </location>
</feature>
<feature type="compositionally biased region" description="Polar residues" evidence="1">
    <location>
        <begin position="154"/>
        <end position="170"/>
    </location>
</feature>
<feature type="region of interest" description="Disordered" evidence="1">
    <location>
        <begin position="20"/>
        <end position="61"/>
    </location>
</feature>
<feature type="region of interest" description="Disordered" evidence="1">
    <location>
        <begin position="78"/>
        <end position="170"/>
    </location>
</feature>